<keyword evidence="3" id="KW-1185">Reference proteome</keyword>
<comment type="caution">
    <text evidence="2">The sequence shown here is derived from an EMBL/GenBank/DDBJ whole genome shotgun (WGS) entry which is preliminary data.</text>
</comment>
<reference evidence="2 3" key="1">
    <citation type="journal article" date="2012" name="Genome Biol.">
        <title>Genome and low-iron response of an oceanic diatom adapted to chronic iron limitation.</title>
        <authorList>
            <person name="Lommer M."/>
            <person name="Specht M."/>
            <person name="Roy A.S."/>
            <person name="Kraemer L."/>
            <person name="Andreson R."/>
            <person name="Gutowska M.A."/>
            <person name="Wolf J."/>
            <person name="Bergner S.V."/>
            <person name="Schilhabel M.B."/>
            <person name="Klostermeier U.C."/>
            <person name="Beiko R.G."/>
            <person name="Rosenstiel P."/>
            <person name="Hippler M."/>
            <person name="Laroche J."/>
        </authorList>
    </citation>
    <scope>NUCLEOTIDE SEQUENCE [LARGE SCALE GENOMIC DNA]</scope>
    <source>
        <strain evidence="2 3">CCMP1005</strain>
    </source>
</reference>
<feature type="compositionally biased region" description="Basic and acidic residues" evidence="1">
    <location>
        <begin position="149"/>
        <end position="160"/>
    </location>
</feature>
<proteinExistence type="predicted"/>
<gene>
    <name evidence="2" type="ORF">THAOC_02497</name>
</gene>
<feature type="compositionally biased region" description="Basic residues" evidence="1">
    <location>
        <begin position="137"/>
        <end position="148"/>
    </location>
</feature>
<evidence type="ECO:0000313" key="3">
    <source>
        <dbReference type="Proteomes" id="UP000266841"/>
    </source>
</evidence>
<feature type="compositionally biased region" description="Basic and acidic residues" evidence="1">
    <location>
        <begin position="172"/>
        <end position="206"/>
    </location>
</feature>
<feature type="compositionally biased region" description="Basic and acidic residues" evidence="1">
    <location>
        <begin position="64"/>
        <end position="77"/>
    </location>
</feature>
<feature type="region of interest" description="Disordered" evidence="1">
    <location>
        <begin position="50"/>
        <end position="77"/>
    </location>
</feature>
<dbReference type="Proteomes" id="UP000266841">
    <property type="component" value="Unassembled WGS sequence"/>
</dbReference>
<dbReference type="EMBL" id="AGNL01002736">
    <property type="protein sequence ID" value="EJK75769.1"/>
    <property type="molecule type" value="Genomic_DNA"/>
</dbReference>
<dbReference type="OrthoDB" id="200660at2759"/>
<sequence length="244" mass="25593">MGHAEAAVAACIEEFEGSVPIPVVEELLTCIGAGPKATVPNPEYARLVAEAGGSGSKGRKGKGGGKDGNKELPPKDVQVDNTSYLVAARIVRKTEDKISTPIANLLNGVLTGDPYVMERTGLCAADAESVEMDARAKSKANKGGKKGKGGKDRGGKEGQSRPRGAPGAAQPEQERVLHLLRAPQDRPRRADDSDRDGGGQPDERRLRQAVSEHQVAGTAVREPGEQHSGQVSAVLQGLAQEARR</sequence>
<evidence type="ECO:0000313" key="2">
    <source>
        <dbReference type="EMBL" id="EJK75769.1"/>
    </source>
</evidence>
<accession>K0TFG0</accession>
<protein>
    <submittedName>
        <fullName evidence="2">Uncharacterized protein</fullName>
    </submittedName>
</protein>
<name>K0TFG0_THAOC</name>
<feature type="region of interest" description="Disordered" evidence="1">
    <location>
        <begin position="134"/>
        <end position="244"/>
    </location>
</feature>
<dbReference type="AlphaFoldDB" id="K0TFG0"/>
<organism evidence="2 3">
    <name type="scientific">Thalassiosira oceanica</name>
    <name type="common">Marine diatom</name>
    <dbReference type="NCBI Taxonomy" id="159749"/>
    <lineage>
        <taxon>Eukaryota</taxon>
        <taxon>Sar</taxon>
        <taxon>Stramenopiles</taxon>
        <taxon>Ochrophyta</taxon>
        <taxon>Bacillariophyta</taxon>
        <taxon>Coscinodiscophyceae</taxon>
        <taxon>Thalassiosirophycidae</taxon>
        <taxon>Thalassiosirales</taxon>
        <taxon>Thalassiosiraceae</taxon>
        <taxon>Thalassiosira</taxon>
    </lineage>
</organism>
<evidence type="ECO:0000256" key="1">
    <source>
        <dbReference type="SAM" id="MobiDB-lite"/>
    </source>
</evidence>